<evidence type="ECO:0000259" key="8">
    <source>
        <dbReference type="PROSITE" id="PS51194"/>
    </source>
</evidence>
<keyword evidence="5" id="KW-0067">ATP-binding</keyword>
<dbReference type="FunFam" id="3.40.50.300:FF:000102">
    <property type="entry name" value="RNA helicase, activating signal cointegrator 1"/>
    <property type="match status" value="1"/>
</dbReference>
<dbReference type="SUPFAM" id="SSF52540">
    <property type="entry name" value="P-loop containing nucleoside triphosphate hydrolases"/>
    <property type="match status" value="3"/>
</dbReference>
<dbReference type="SUPFAM" id="SSF46785">
    <property type="entry name" value="Winged helix' DNA-binding domain"/>
    <property type="match status" value="1"/>
</dbReference>
<dbReference type="OrthoDB" id="5575at2759"/>
<keyword evidence="10" id="KW-1185">Reference proteome</keyword>
<accession>A0A1E4SLY3</accession>
<dbReference type="GO" id="GO:0000712">
    <property type="term" value="P:resolution of meiotic recombination intermediates"/>
    <property type="evidence" value="ECO:0007669"/>
    <property type="project" value="TreeGrafter"/>
</dbReference>
<dbReference type="FunFam" id="1.10.3380.10:FF:000001">
    <property type="entry name" value="U5 small nuclear ribonucleoprotein helicase"/>
    <property type="match status" value="1"/>
</dbReference>
<dbReference type="PROSITE" id="PS51192">
    <property type="entry name" value="HELICASE_ATP_BIND_1"/>
    <property type="match status" value="2"/>
</dbReference>
<dbReference type="Gene3D" id="1.10.10.10">
    <property type="entry name" value="Winged helix-like DNA-binding domain superfamily/Winged helix DNA-binding domain"/>
    <property type="match status" value="2"/>
</dbReference>
<dbReference type="GO" id="GO:0000388">
    <property type="term" value="P:spliceosome conformational change to release U4 (or U4atac) and U1 (or U11)"/>
    <property type="evidence" value="ECO:0007669"/>
    <property type="project" value="EnsemblFungi"/>
</dbReference>
<feature type="domain" description="Helicase ATP-binding" evidence="7">
    <location>
        <begin position="1304"/>
        <end position="1477"/>
    </location>
</feature>
<dbReference type="GeneID" id="30981442"/>
<dbReference type="InterPro" id="IPR011545">
    <property type="entry name" value="DEAD/DEAH_box_helicase_dom"/>
</dbReference>
<feature type="compositionally biased region" description="Basic and acidic residues" evidence="6">
    <location>
        <begin position="18"/>
        <end position="28"/>
    </location>
</feature>
<proteinExistence type="predicted"/>
<evidence type="ECO:0000313" key="10">
    <source>
        <dbReference type="Proteomes" id="UP000094285"/>
    </source>
</evidence>
<dbReference type="InterPro" id="IPR027417">
    <property type="entry name" value="P-loop_NTPase"/>
</dbReference>
<dbReference type="FunFam" id="1.10.10.10:FF:000012">
    <property type="entry name" value="U5 small nuclear ribonucleoprotein helicase"/>
    <property type="match status" value="1"/>
</dbReference>
<dbReference type="Pfam" id="PF23445">
    <property type="entry name" value="WHD_SNRNP200"/>
    <property type="match status" value="2"/>
</dbReference>
<dbReference type="GO" id="GO:0000974">
    <property type="term" value="C:Prp19 complex"/>
    <property type="evidence" value="ECO:0007669"/>
    <property type="project" value="EnsemblFungi"/>
</dbReference>
<dbReference type="Pfam" id="PF00271">
    <property type="entry name" value="Helicase_C"/>
    <property type="match status" value="1"/>
</dbReference>
<dbReference type="GO" id="GO:0005682">
    <property type="term" value="C:U5 snRNP"/>
    <property type="evidence" value="ECO:0007669"/>
    <property type="project" value="EnsemblFungi"/>
</dbReference>
<feature type="region of interest" description="Disordered" evidence="6">
    <location>
        <begin position="188"/>
        <end position="227"/>
    </location>
</feature>
<dbReference type="GO" id="GO:0016787">
    <property type="term" value="F:hydrolase activity"/>
    <property type="evidence" value="ECO:0007669"/>
    <property type="project" value="UniProtKB-KW"/>
</dbReference>
<dbReference type="CDD" id="cd18795">
    <property type="entry name" value="SF2_C_Ski2"/>
    <property type="match status" value="1"/>
</dbReference>
<organism evidence="9 10">
    <name type="scientific">Suhomyces tanzawaensis NRRL Y-17324</name>
    <dbReference type="NCBI Taxonomy" id="984487"/>
    <lineage>
        <taxon>Eukaryota</taxon>
        <taxon>Fungi</taxon>
        <taxon>Dikarya</taxon>
        <taxon>Ascomycota</taxon>
        <taxon>Saccharomycotina</taxon>
        <taxon>Pichiomycetes</taxon>
        <taxon>Debaryomycetaceae</taxon>
        <taxon>Suhomyces</taxon>
    </lineage>
</organism>
<dbReference type="PANTHER" id="PTHR47961">
    <property type="entry name" value="DNA POLYMERASE THETA, PUTATIVE (AFU_ORTHOLOGUE AFUA_1G05260)-RELATED"/>
    <property type="match status" value="1"/>
</dbReference>
<dbReference type="GO" id="GO:0042802">
    <property type="term" value="F:identical protein binding"/>
    <property type="evidence" value="ECO:0007669"/>
    <property type="project" value="EnsemblFungi"/>
</dbReference>
<sequence length="2093" mass="238837">MDSSNKQYSYDEMSNKVIRSDRRGREEVNTNPSSLVGQISVKDMGTRVARDSPKDQTEIAQASKTKRANAVSFNNYSYSSTYENISYHPTNEDTAHFFDLIMTQVRHFLPDTSHEVILSAADTILEIIKGDGGVLEKKTEVSDILDAKVSDVQLNDLINLANRITDYAVEEIEEEDGDEGVAVVFDESEAEDIPEEDDEDDQDEPQEEEDAEDAPRTETVLQSTTTTKKSSTILPLHEIDLFYLQRKLTSIFENEDPAKIQSIHNELSTILGNREFTSRDVENELMELMDYDHFDFVKLCTENRWRIHFKIMWLKVMNDEKAKEKIILDLEGMDQQSLASELSTGIATGQEKKRKLSDSLEPKEKKTKPSIRTPKIVDLEAITFDQGSHLMATRNVKLPEGSYQQTKKSYDTIRIPPPVSPPIGEGESLVPITDLPEWARQVFPSSETSSLNRIQSKVYPLAFGSDENLLLCAPTGAGKTNVAMLTVLRAIENYRDPISGKINLNQFKIVYIAPLKALVQEQMREFERRLTPTFGIVVNELTGDSSLSKQQIDETQILVTTPEKWDIITRKSADLSSTTALTKLIIIDEIHLLHDERGPVLESIVSRTHRYQETTGEAIRLVGLSATLPNYQDVAQFLRVKKGLFYFDSSYRPCPLAQQFIGIKEKKAIKKLNAMNEACHEKLIECMKNNHQLIIFVHSRKDTFKTANWLKEKLESSSESELVLKPGSGSAEILKQEAEAMKNRNLRDIIPSGFGIHHAGLDKEERSVVEDLFAQGHIKVLVSTATLAWGVNLPAHTVVIKGTETYSPEKGSWVQLSPQDILQMLGRAGRPRYDKSGEGIIITSHDELQYYLAILNQQLPIESQFVSKLVDNLNAEVVLGTVRSLKDATEWLGYTYLYIRMLKSPALYHVGAEYDGDKTLELKRTDLVHTALTILDKNKLVDYNKDSGEVRSTELGKIASHYYINYPTMNMYNSKLKPWLTEIEILKIFASSGEFKFIPVRQEEKLEVSKLLERCPIPIKESPNDPLAKVNVLLQSYISKLSLEGFALMADMIYITQSAGRLLRGIFEIVFKKGWSALAKTTLNLCKMVEKRLWLSSSPFRQFGDMCPREIVRVTESSHLPFVSYFNLNALELSEALNLKGSSQVAYDLIQQFPKLELNYYSQPITSTTLRVQVEIVPTWNWSKIHGNSQSFYVIVEDCDGDKILYNDHIQIKKEYAKKEHFLDFSIDMLDPQQPNYFITFISDRWLHSEWKIPLQLTNLKFPKKVSHTEVLDLQNVPTTSLPDEFKDVFQFNYFNKFQSQAFASLFNSNENVLIGLAKGGGKTVCAELAILNHWNQNKGRVVYINPVQEKVDRLTKVWTKKFNNFEKEVQKLTGDVTKDLAILNSSHLVLATPQQYHQITKRWRQRKVVKAVELLVCDDLHMLSNPSYANYEVSISRMRLISSQFGTDLRIVALSSPLFNSRDIGEWLGCSKHNIFNFDPSNRFNYIDEIRLLSSDNQQTFMNWGLRNCWDLINLAASSSITRTLIFLSTRKQCIDVGSKLLQLASGSASFLKVDVEDLQPYLDRISDPILSEFLNSGIAIYHPGMNSTDKLIVEKLFENDLISILLSSKETCFYSPSAPRVIIFGTEEYEGKEHRLVDYTVNEVIEMIGCCVDPISNKGKVTLLTNQNKLKFFQEFLGQGLPVESYLNASLHDQFIDEISAKNLKSNQDCIDWITYTYFYRRIRNNPNFYDVKDTSGLGISEYLSELIENTMKDLSEAELVDIEEDEDEEETFSPTNGSLISSHYNVPYASMNSLNKLNNRTKIGELIETLCSSSEFEVLKIRDNEPLLLNKIYNKLPIKYSNPKFESPYVKAFILLQAHMLRIPLSFELLQDKKIVIKTCLNLIAACVDTLSSQGYLSSIQVIDLSQMIVQAVWFKDSPLKQIPNFDQAILQRCKEQSIDTVYDIMSLEDEDRDKVLQLKDDKLYQVAEFVNKYPNIDIHYTLDLDEPIVAGEPKEITIVLERDEELEDLNVVAKHYPFTKEENWWVIIGDSSTKQLYSIKKTVIKDETQELKMSFTIPNEGEFKLGIWCMCDSYIDADKEVELNVKVSQ</sequence>
<dbReference type="InterPro" id="IPR001650">
    <property type="entry name" value="Helicase_C-like"/>
</dbReference>
<dbReference type="EMBL" id="KV453910">
    <property type="protein sequence ID" value="ODV80536.1"/>
    <property type="molecule type" value="Genomic_DNA"/>
</dbReference>
<protein>
    <submittedName>
        <fullName evidence="9">RNA helicase-related protein required for pre-mRNA splicing</fullName>
    </submittedName>
</protein>
<dbReference type="InterPro" id="IPR036388">
    <property type="entry name" value="WH-like_DNA-bd_sf"/>
</dbReference>
<evidence type="ECO:0000256" key="2">
    <source>
        <dbReference type="ARBA" id="ARBA00022741"/>
    </source>
</evidence>
<dbReference type="InterPro" id="IPR014756">
    <property type="entry name" value="Ig_E-set"/>
</dbReference>
<dbReference type="FunFam" id="1.10.150.20:FF:000013">
    <property type="entry name" value="U5 small nuclear ribonucleoprotein kDa helicase"/>
    <property type="match status" value="1"/>
</dbReference>
<dbReference type="InterPro" id="IPR048863">
    <property type="entry name" value="BRR2_plug"/>
</dbReference>
<dbReference type="SUPFAM" id="SSF158702">
    <property type="entry name" value="Sec63 N-terminal domain-like"/>
    <property type="match status" value="2"/>
</dbReference>
<feature type="compositionally biased region" description="Acidic residues" evidence="6">
    <location>
        <begin position="188"/>
        <end position="212"/>
    </location>
</feature>
<evidence type="ECO:0000256" key="5">
    <source>
        <dbReference type="ARBA" id="ARBA00022840"/>
    </source>
</evidence>
<keyword evidence="4 9" id="KW-0347">Helicase</keyword>
<keyword evidence="1" id="KW-0677">Repeat</keyword>
<dbReference type="PIRSF" id="PIRSF039073">
    <property type="entry name" value="BRR2"/>
    <property type="match status" value="1"/>
</dbReference>
<dbReference type="PROSITE" id="PS51194">
    <property type="entry name" value="HELICASE_CTER"/>
    <property type="match status" value="1"/>
</dbReference>
<feature type="domain" description="Helicase C-terminal" evidence="8">
    <location>
        <begin position="679"/>
        <end position="874"/>
    </location>
</feature>
<dbReference type="Gene3D" id="1.10.150.20">
    <property type="entry name" value="5' to 3' exonuclease, C-terminal subdomain"/>
    <property type="match status" value="2"/>
</dbReference>
<dbReference type="SMART" id="SM00487">
    <property type="entry name" value="DEXDc"/>
    <property type="match status" value="2"/>
</dbReference>
<dbReference type="FunFam" id="1.10.10.10:FF:000024">
    <property type="entry name" value="U5 small nuclear ribonucleoprotein helicase"/>
    <property type="match status" value="1"/>
</dbReference>
<evidence type="ECO:0000256" key="6">
    <source>
        <dbReference type="SAM" id="MobiDB-lite"/>
    </source>
</evidence>
<dbReference type="InterPro" id="IPR036390">
    <property type="entry name" value="WH_DNA-bd_sf"/>
</dbReference>
<dbReference type="InterPro" id="IPR041094">
    <property type="entry name" value="Brr2_helicase_PWI"/>
</dbReference>
<evidence type="ECO:0000259" key="7">
    <source>
        <dbReference type="PROSITE" id="PS51192"/>
    </source>
</evidence>
<dbReference type="InterPro" id="IPR004179">
    <property type="entry name" value="Sec63-dom"/>
</dbReference>
<name>A0A1E4SLY3_9ASCO</name>
<evidence type="ECO:0000256" key="4">
    <source>
        <dbReference type="ARBA" id="ARBA00022806"/>
    </source>
</evidence>
<evidence type="ECO:0000256" key="1">
    <source>
        <dbReference type="ARBA" id="ARBA00022737"/>
    </source>
</evidence>
<dbReference type="SUPFAM" id="SSF81296">
    <property type="entry name" value="E set domains"/>
    <property type="match status" value="1"/>
</dbReference>
<dbReference type="Gene3D" id="2.60.40.150">
    <property type="entry name" value="C2 domain"/>
    <property type="match status" value="2"/>
</dbReference>
<feature type="region of interest" description="Disordered" evidence="6">
    <location>
        <begin position="1"/>
        <end position="36"/>
    </location>
</feature>
<reference evidence="10" key="1">
    <citation type="submission" date="2016-05" db="EMBL/GenBank/DDBJ databases">
        <title>Comparative genomics of biotechnologically important yeasts.</title>
        <authorList>
            <consortium name="DOE Joint Genome Institute"/>
            <person name="Riley R."/>
            <person name="Haridas S."/>
            <person name="Wolfe K.H."/>
            <person name="Lopes M.R."/>
            <person name="Hittinger C.T."/>
            <person name="Goker M."/>
            <person name="Salamov A."/>
            <person name="Wisecaver J."/>
            <person name="Long T.M."/>
            <person name="Aerts A.L."/>
            <person name="Barry K."/>
            <person name="Choi C."/>
            <person name="Clum A."/>
            <person name="Coughlan A.Y."/>
            <person name="Deshpande S."/>
            <person name="Douglass A.P."/>
            <person name="Hanson S.J."/>
            <person name="Klenk H.-P."/>
            <person name="Labutti K."/>
            <person name="Lapidus A."/>
            <person name="Lindquist E."/>
            <person name="Lipzen A."/>
            <person name="Meier-Kolthoff J.P."/>
            <person name="Ohm R.A."/>
            <person name="Otillar R.P."/>
            <person name="Pangilinan J."/>
            <person name="Peng Y."/>
            <person name="Rokas A."/>
            <person name="Rosa C.A."/>
            <person name="Scheuner C."/>
            <person name="Sibirny A.A."/>
            <person name="Slot J.C."/>
            <person name="Stielow J.B."/>
            <person name="Sun H."/>
            <person name="Kurtzman C.P."/>
            <person name="Blackwell M."/>
            <person name="Grigoriev I.V."/>
            <person name="Jeffries T.W."/>
        </authorList>
    </citation>
    <scope>NUCLEOTIDE SEQUENCE [LARGE SCALE GENOMIC DNA]</scope>
    <source>
        <strain evidence="10">NRRL Y-17324</strain>
    </source>
</reference>
<dbReference type="RefSeq" id="XP_020065658.1">
    <property type="nucleotide sequence ID" value="XM_020207305.1"/>
</dbReference>
<dbReference type="GO" id="GO:0005524">
    <property type="term" value="F:ATP binding"/>
    <property type="evidence" value="ECO:0007669"/>
    <property type="project" value="UniProtKB-KW"/>
</dbReference>
<dbReference type="GO" id="GO:0046540">
    <property type="term" value="C:U4/U6 x U5 tri-snRNP complex"/>
    <property type="evidence" value="ECO:0007669"/>
    <property type="project" value="EnsemblFungi"/>
</dbReference>
<dbReference type="Pfam" id="PF00270">
    <property type="entry name" value="DEAD"/>
    <property type="match status" value="2"/>
</dbReference>
<gene>
    <name evidence="9" type="ORF">CANTADRAFT_25042</name>
</gene>
<dbReference type="PANTHER" id="PTHR47961:SF4">
    <property type="entry name" value="ACTIVATING SIGNAL COINTEGRATOR 1 COMPLEX SUBUNIT 3"/>
    <property type="match status" value="1"/>
</dbReference>
<dbReference type="Pfam" id="PF18149">
    <property type="entry name" value="Helicase_PWI"/>
    <property type="match status" value="1"/>
</dbReference>
<dbReference type="SMART" id="SM00490">
    <property type="entry name" value="HELICc"/>
    <property type="match status" value="1"/>
</dbReference>
<dbReference type="GO" id="GO:0003724">
    <property type="term" value="F:RNA helicase activity"/>
    <property type="evidence" value="ECO:0007669"/>
    <property type="project" value="EnsemblFungi"/>
</dbReference>
<dbReference type="GO" id="GO:0003678">
    <property type="term" value="F:DNA helicase activity"/>
    <property type="evidence" value="ECO:0007669"/>
    <property type="project" value="TreeGrafter"/>
</dbReference>
<keyword evidence="2" id="KW-0547">Nucleotide-binding</keyword>
<dbReference type="InterPro" id="IPR035892">
    <property type="entry name" value="C2_domain_sf"/>
</dbReference>
<dbReference type="FunFam" id="3.40.50.300:FF:000062">
    <property type="entry name" value="U5 small nuclear ribonucleoprotein helicase"/>
    <property type="match status" value="1"/>
</dbReference>
<feature type="region of interest" description="Disordered" evidence="6">
    <location>
        <begin position="343"/>
        <end position="369"/>
    </location>
</feature>
<evidence type="ECO:0000256" key="3">
    <source>
        <dbReference type="ARBA" id="ARBA00022801"/>
    </source>
</evidence>
<dbReference type="InterPro" id="IPR057842">
    <property type="entry name" value="WH_MER3"/>
</dbReference>
<dbReference type="Proteomes" id="UP000094285">
    <property type="component" value="Unassembled WGS sequence"/>
</dbReference>
<dbReference type="InterPro" id="IPR050474">
    <property type="entry name" value="Hel308_SKI2-like"/>
</dbReference>
<feature type="domain" description="Helicase ATP-binding" evidence="7">
    <location>
        <begin position="460"/>
        <end position="646"/>
    </location>
</feature>
<dbReference type="FunFam" id="2.60.40.150:FF:000133">
    <property type="entry name" value="Pre-mRNA splicing helicase, putative"/>
    <property type="match status" value="1"/>
</dbReference>
<dbReference type="InterPro" id="IPR014001">
    <property type="entry name" value="Helicase_ATP-bd"/>
</dbReference>
<dbReference type="STRING" id="984487.A0A1E4SLY3"/>
<evidence type="ECO:0000313" key="9">
    <source>
        <dbReference type="EMBL" id="ODV80536.1"/>
    </source>
</evidence>
<dbReference type="Gene3D" id="1.10.3380.10">
    <property type="entry name" value="Sec63 N-terminal domain-like domain"/>
    <property type="match status" value="2"/>
</dbReference>
<dbReference type="Pfam" id="PF21188">
    <property type="entry name" value="BRR2_plug"/>
    <property type="match status" value="1"/>
</dbReference>
<keyword evidence="3" id="KW-0378">Hydrolase</keyword>
<dbReference type="SMART" id="SM00973">
    <property type="entry name" value="Sec63"/>
    <property type="match status" value="2"/>
</dbReference>
<dbReference type="Gene3D" id="3.40.50.300">
    <property type="entry name" value="P-loop containing nucleotide triphosphate hydrolases"/>
    <property type="match status" value="4"/>
</dbReference>
<dbReference type="Pfam" id="PF02889">
    <property type="entry name" value="Sec63"/>
    <property type="match status" value="2"/>
</dbReference>
<dbReference type="GO" id="GO:0003676">
    <property type="term" value="F:nucleic acid binding"/>
    <property type="evidence" value="ECO:0007669"/>
    <property type="project" value="InterPro"/>
</dbReference>